<evidence type="ECO:0000313" key="2">
    <source>
        <dbReference type="Proteomes" id="UP001295423"/>
    </source>
</evidence>
<evidence type="ECO:0008006" key="3">
    <source>
        <dbReference type="Google" id="ProtNLM"/>
    </source>
</evidence>
<proteinExistence type="predicted"/>
<dbReference type="Proteomes" id="UP001295423">
    <property type="component" value="Unassembled WGS sequence"/>
</dbReference>
<dbReference type="EMBL" id="CAKOGP040001958">
    <property type="protein sequence ID" value="CAJ1957931.1"/>
    <property type="molecule type" value="Genomic_DNA"/>
</dbReference>
<dbReference type="Gene3D" id="3.40.30.10">
    <property type="entry name" value="Glutaredoxin"/>
    <property type="match status" value="1"/>
</dbReference>
<name>A0AAD2FZ62_9STRA</name>
<dbReference type="SUPFAM" id="SSF52833">
    <property type="entry name" value="Thioredoxin-like"/>
    <property type="match status" value="1"/>
</dbReference>
<comment type="caution">
    <text evidence="1">The sequence shown here is derived from an EMBL/GenBank/DDBJ whole genome shotgun (WGS) entry which is preliminary data.</text>
</comment>
<accession>A0AAD2FZ62</accession>
<evidence type="ECO:0000313" key="1">
    <source>
        <dbReference type="EMBL" id="CAJ1957931.1"/>
    </source>
</evidence>
<sequence length="224" mass="25461">MSWKAGLSRYLPAVRFFACPKSPASNGVRNWYLANYDELKHLNPNLPLLLRTADNAMPAVTTELDWTMDHLLRFMIQTGRFRNANGTIADDRVEAAKAYLETDWDAFAASRLAHKGFDPERPNIDAIHPNWKEDAAITSNLSTYLAMKEDMDAQMAVIQSGANQEYTRAVNALLMAQRVDLWCAGEKEVELAVQHLYKLGRLLNERETFFPTFVKDFYPGAEDI</sequence>
<keyword evidence="2" id="KW-1185">Reference proteome</keyword>
<dbReference type="PANTHER" id="PTHR12878">
    <property type="entry name" value="NADH-UBIQUINONE OXIDOREDUCTASE B8 SUBUNIT"/>
    <property type="match status" value="1"/>
</dbReference>
<dbReference type="InterPro" id="IPR016464">
    <property type="entry name" value="NADH_Ub_cplx-1_asu_su-2"/>
</dbReference>
<dbReference type="AlphaFoldDB" id="A0AAD2FZ62"/>
<dbReference type="PANTHER" id="PTHR12878:SF0">
    <property type="entry name" value="NADH DEHYDROGENASE [UBIQUINONE] 1 ALPHA SUBCOMPLEX SUBUNIT 2"/>
    <property type="match status" value="1"/>
</dbReference>
<gene>
    <name evidence="1" type="ORF">CYCCA115_LOCUS16948</name>
</gene>
<reference evidence="1" key="1">
    <citation type="submission" date="2023-08" db="EMBL/GenBank/DDBJ databases">
        <authorList>
            <person name="Audoor S."/>
            <person name="Bilcke G."/>
        </authorList>
    </citation>
    <scope>NUCLEOTIDE SEQUENCE</scope>
</reference>
<protein>
    <recommendedName>
        <fullName evidence="3">Ribosomal protein/NADH dehydrogenase domain-containing protein</fullName>
    </recommendedName>
</protein>
<dbReference type="InterPro" id="IPR036249">
    <property type="entry name" value="Thioredoxin-like_sf"/>
</dbReference>
<organism evidence="1 2">
    <name type="scientific">Cylindrotheca closterium</name>
    <dbReference type="NCBI Taxonomy" id="2856"/>
    <lineage>
        <taxon>Eukaryota</taxon>
        <taxon>Sar</taxon>
        <taxon>Stramenopiles</taxon>
        <taxon>Ochrophyta</taxon>
        <taxon>Bacillariophyta</taxon>
        <taxon>Bacillariophyceae</taxon>
        <taxon>Bacillariophycidae</taxon>
        <taxon>Bacillariales</taxon>
        <taxon>Bacillariaceae</taxon>
        <taxon>Cylindrotheca</taxon>
    </lineage>
</organism>